<dbReference type="InterPro" id="IPR012337">
    <property type="entry name" value="RNaseH-like_sf"/>
</dbReference>
<dbReference type="InterPro" id="IPR044730">
    <property type="entry name" value="RNase_H-like_dom_plant"/>
</dbReference>
<evidence type="ECO:0000313" key="3">
    <source>
        <dbReference type="EMBL" id="KAF4358995.1"/>
    </source>
</evidence>
<dbReference type="SUPFAM" id="SSF53098">
    <property type="entry name" value="Ribonuclease H-like"/>
    <property type="match status" value="1"/>
</dbReference>
<evidence type="ECO:0000256" key="1">
    <source>
        <dbReference type="SAM" id="MobiDB-lite"/>
    </source>
</evidence>
<dbReference type="InterPro" id="IPR036397">
    <property type="entry name" value="RNaseH_sf"/>
</dbReference>
<accession>A0A7J6EKZ2</accession>
<name>A0A7J6EKZ2_CANSA</name>
<dbReference type="PANTHER" id="PTHR47074:SF21">
    <property type="entry name" value="RNASE H TYPE-1 DOMAIN-CONTAINING PROTEIN"/>
    <property type="match status" value="1"/>
</dbReference>
<dbReference type="GO" id="GO:0004523">
    <property type="term" value="F:RNA-DNA hybrid ribonuclease activity"/>
    <property type="evidence" value="ECO:0007669"/>
    <property type="project" value="InterPro"/>
</dbReference>
<evidence type="ECO:0000259" key="2">
    <source>
        <dbReference type="Pfam" id="PF13456"/>
    </source>
</evidence>
<dbReference type="EMBL" id="JAATIP010000219">
    <property type="protein sequence ID" value="KAF4358995.1"/>
    <property type="molecule type" value="Genomic_DNA"/>
</dbReference>
<gene>
    <name evidence="3" type="ORF">F8388_015042</name>
</gene>
<feature type="domain" description="RNase H type-1" evidence="2">
    <location>
        <begin position="38"/>
        <end position="158"/>
    </location>
</feature>
<organism evidence="3 4">
    <name type="scientific">Cannabis sativa</name>
    <name type="common">Hemp</name>
    <name type="synonym">Marijuana</name>
    <dbReference type="NCBI Taxonomy" id="3483"/>
    <lineage>
        <taxon>Eukaryota</taxon>
        <taxon>Viridiplantae</taxon>
        <taxon>Streptophyta</taxon>
        <taxon>Embryophyta</taxon>
        <taxon>Tracheophyta</taxon>
        <taxon>Spermatophyta</taxon>
        <taxon>Magnoliopsida</taxon>
        <taxon>eudicotyledons</taxon>
        <taxon>Gunneridae</taxon>
        <taxon>Pentapetalae</taxon>
        <taxon>rosids</taxon>
        <taxon>fabids</taxon>
        <taxon>Rosales</taxon>
        <taxon>Cannabaceae</taxon>
        <taxon>Cannabis</taxon>
    </lineage>
</organism>
<proteinExistence type="predicted"/>
<evidence type="ECO:0000313" key="4">
    <source>
        <dbReference type="Proteomes" id="UP000525078"/>
    </source>
</evidence>
<dbReference type="Gene3D" id="3.30.420.10">
    <property type="entry name" value="Ribonuclease H-like superfamily/Ribonuclease H"/>
    <property type="match status" value="1"/>
</dbReference>
<feature type="region of interest" description="Disordered" evidence="1">
    <location>
        <begin position="1"/>
        <end position="21"/>
    </location>
</feature>
<dbReference type="Proteomes" id="UP000525078">
    <property type="component" value="Unassembled WGS sequence"/>
</dbReference>
<reference evidence="3 4" key="1">
    <citation type="journal article" date="2020" name="bioRxiv">
        <title>Sequence and annotation of 42 cannabis genomes reveals extensive copy number variation in cannabinoid synthesis and pathogen resistance genes.</title>
        <authorList>
            <person name="Mckernan K.J."/>
            <person name="Helbert Y."/>
            <person name="Kane L.T."/>
            <person name="Ebling H."/>
            <person name="Zhang L."/>
            <person name="Liu B."/>
            <person name="Eaton Z."/>
            <person name="Mclaughlin S."/>
            <person name="Kingan S."/>
            <person name="Baybayan P."/>
            <person name="Concepcion G."/>
            <person name="Jordan M."/>
            <person name="Riva A."/>
            <person name="Barbazuk W."/>
            <person name="Harkins T."/>
        </authorList>
    </citation>
    <scope>NUCLEOTIDE SEQUENCE [LARGE SCALE GENOMIC DNA]</scope>
    <source>
        <strain evidence="4">cv. Jamaican Lion 4</strain>
        <tissue evidence="3">Leaf</tissue>
    </source>
</reference>
<dbReference type="AlphaFoldDB" id="A0A7J6EKZ2"/>
<protein>
    <recommendedName>
        <fullName evidence="2">RNase H type-1 domain-containing protein</fullName>
    </recommendedName>
</protein>
<dbReference type="PANTHER" id="PTHR47074">
    <property type="entry name" value="BNAC02G40300D PROTEIN"/>
    <property type="match status" value="1"/>
</dbReference>
<dbReference type="CDD" id="cd06222">
    <property type="entry name" value="RNase_H_like"/>
    <property type="match status" value="1"/>
</dbReference>
<dbReference type="InterPro" id="IPR002156">
    <property type="entry name" value="RNaseH_domain"/>
</dbReference>
<comment type="caution">
    <text evidence="3">The sequence shown here is derived from an EMBL/GenBank/DDBJ whole genome shotgun (WGS) entry which is preliminary data.</text>
</comment>
<sequence>MSFHVQSTTIKMPHSQEGSQNSFTPVAPKVGSFKLLVNAAISNQLQKIGIGASVFDSKGDIVATMSSPCDGVLPPLLAEAKALLWALRWCIAVEFPLDRIETDSQLLVRKVRHRWKDKSPLFDLVNQIKACPSFFPYAAVSYVPRNHNAVSHSLAKAAFRH</sequence>
<dbReference type="InterPro" id="IPR052929">
    <property type="entry name" value="RNase_H-like_EbsB-rel"/>
</dbReference>
<dbReference type="Pfam" id="PF13456">
    <property type="entry name" value="RVT_3"/>
    <property type="match status" value="1"/>
</dbReference>
<dbReference type="GO" id="GO:0003676">
    <property type="term" value="F:nucleic acid binding"/>
    <property type="evidence" value="ECO:0007669"/>
    <property type="project" value="InterPro"/>
</dbReference>